<dbReference type="InterPro" id="IPR011356">
    <property type="entry name" value="Leucine_aapep/pepB"/>
</dbReference>
<comment type="subcellular location">
    <subcellularLocation>
        <location evidence="7">Cytoplasm</location>
    </subcellularLocation>
</comment>
<keyword evidence="7" id="KW-0479">Metal-binding</keyword>
<comment type="cofactor">
    <cofactor evidence="7">
        <name>Mn(2+)</name>
        <dbReference type="ChEBI" id="CHEBI:29035"/>
    </cofactor>
    <text evidence="7">Binds 2 manganese ions per subunit.</text>
</comment>
<dbReference type="PANTHER" id="PTHR11963">
    <property type="entry name" value="LEUCINE AMINOPEPTIDASE-RELATED"/>
    <property type="match status" value="1"/>
</dbReference>
<dbReference type="Gene3D" id="3.40.630.10">
    <property type="entry name" value="Zn peptidases"/>
    <property type="match status" value="1"/>
</dbReference>
<dbReference type="AlphaFoldDB" id="A0AB94IVM7"/>
<dbReference type="InterPro" id="IPR000819">
    <property type="entry name" value="Peptidase_M17_C"/>
</dbReference>
<reference evidence="10" key="1">
    <citation type="submission" date="2010-03" db="EMBL/GenBank/DDBJ databases">
        <title>The genome sequence of Synergistetes sp. SGP1.</title>
        <authorList>
            <consortium name="metaHIT consortium -- http://www.metahit.eu/"/>
            <person name="Pajon A."/>
            <person name="Turner K."/>
            <person name="Parkhill J."/>
            <person name="Wade W."/>
            <person name="Vartoukian S."/>
        </authorList>
    </citation>
    <scope>NUCLEOTIDE SEQUENCE [LARGE SCALE GENOMIC DNA]</scope>
    <source>
        <strain evidence="10">SGP1</strain>
    </source>
</reference>
<accession>A0AB94IVM7</accession>
<keyword evidence="5 7" id="KW-0645">Protease</keyword>
<feature type="binding site" evidence="7">
    <location>
        <position position="290"/>
    </location>
    <ligand>
        <name>Mn(2+)</name>
        <dbReference type="ChEBI" id="CHEBI:29035"/>
        <label>2</label>
    </ligand>
</feature>
<name>A0AB94IVM7_9BACT</name>
<dbReference type="Pfam" id="PF02789">
    <property type="entry name" value="Peptidase_M17_N"/>
    <property type="match status" value="1"/>
</dbReference>
<dbReference type="PROSITE" id="PS00631">
    <property type="entry name" value="CYTOSOL_AP"/>
    <property type="match status" value="1"/>
</dbReference>
<organism evidence="9 10">
    <name type="scientific">Fretibacterium fastidiosum</name>
    <dbReference type="NCBI Taxonomy" id="651822"/>
    <lineage>
        <taxon>Bacteria</taxon>
        <taxon>Thermotogati</taxon>
        <taxon>Synergistota</taxon>
        <taxon>Synergistia</taxon>
        <taxon>Synergistales</taxon>
        <taxon>Aminobacteriaceae</taxon>
        <taxon>Fretibacterium</taxon>
    </lineage>
</organism>
<keyword evidence="7" id="KW-0464">Manganese</keyword>
<dbReference type="KEGG" id="sbr:SY1_02690"/>
<dbReference type="Pfam" id="PF00883">
    <property type="entry name" value="Peptidase_M17"/>
    <property type="match status" value="1"/>
</dbReference>
<dbReference type="InterPro" id="IPR043472">
    <property type="entry name" value="Macro_dom-like"/>
</dbReference>
<dbReference type="PRINTS" id="PR00481">
    <property type="entry name" value="LAMNOPPTDASE"/>
</dbReference>
<evidence type="ECO:0000256" key="2">
    <source>
        <dbReference type="ARBA" id="ARBA00000967"/>
    </source>
</evidence>
<gene>
    <name evidence="7" type="primary">pepA</name>
    <name evidence="9" type="ORF">SY1_02690</name>
</gene>
<dbReference type="GO" id="GO:0005737">
    <property type="term" value="C:cytoplasm"/>
    <property type="evidence" value="ECO:0007669"/>
    <property type="project" value="UniProtKB-SubCell"/>
</dbReference>
<feature type="binding site" evidence="7">
    <location>
        <position position="267"/>
    </location>
    <ligand>
        <name>Mn(2+)</name>
        <dbReference type="ChEBI" id="CHEBI:29035"/>
        <label>2</label>
    </ligand>
</feature>
<dbReference type="HAMAP" id="MF_00181">
    <property type="entry name" value="Cytosol_peptidase_M17"/>
    <property type="match status" value="1"/>
</dbReference>
<dbReference type="InterPro" id="IPR023042">
    <property type="entry name" value="Peptidase_M17_leu_NH2_pept"/>
</dbReference>
<feature type="binding site" evidence="7">
    <location>
        <position position="272"/>
    </location>
    <ligand>
        <name>Mn(2+)</name>
        <dbReference type="ChEBI" id="CHEBI:29035"/>
        <label>2</label>
    </ligand>
</feature>
<dbReference type="NCBIfam" id="NF002073">
    <property type="entry name" value="PRK00913.1-2"/>
    <property type="match status" value="1"/>
</dbReference>
<keyword evidence="4 7" id="KW-0031">Aminopeptidase</keyword>
<evidence type="ECO:0000313" key="10">
    <source>
        <dbReference type="Proteomes" id="UP000008957"/>
    </source>
</evidence>
<feature type="binding site" evidence="7">
    <location>
        <position position="351"/>
    </location>
    <ligand>
        <name>Mn(2+)</name>
        <dbReference type="ChEBI" id="CHEBI:29035"/>
        <label>2</label>
    </ligand>
</feature>
<keyword evidence="10" id="KW-1185">Reference proteome</keyword>
<comment type="function">
    <text evidence="7">Presumably involved in the processing and regular turnover of intracellular proteins. Catalyzes the removal of unsubstituted N-terminal amino acids from various peptides.</text>
</comment>
<dbReference type="RefSeq" id="WP_015555931.1">
    <property type="nucleotide sequence ID" value="NC_021038.1"/>
</dbReference>
<evidence type="ECO:0000256" key="7">
    <source>
        <dbReference type="HAMAP-Rule" id="MF_00181"/>
    </source>
</evidence>
<dbReference type="Gene3D" id="3.40.220.10">
    <property type="entry name" value="Leucine Aminopeptidase, subunit E, domain 1"/>
    <property type="match status" value="1"/>
</dbReference>
<reference evidence="9 10" key="2">
    <citation type="submission" date="2010-03" db="EMBL/GenBank/DDBJ databases">
        <authorList>
            <person name="Pajon A."/>
        </authorList>
    </citation>
    <scope>NUCLEOTIDE SEQUENCE [LARGE SCALE GENOMIC DNA]</scope>
    <source>
        <strain evidence="9 10">SGP1</strain>
    </source>
</reference>
<evidence type="ECO:0000256" key="4">
    <source>
        <dbReference type="ARBA" id="ARBA00022438"/>
    </source>
</evidence>
<dbReference type="Proteomes" id="UP000008957">
    <property type="component" value="Chromosome"/>
</dbReference>
<feature type="binding site" evidence="7">
    <location>
        <position position="351"/>
    </location>
    <ligand>
        <name>Mn(2+)</name>
        <dbReference type="ChEBI" id="CHEBI:29035"/>
        <label>1</label>
    </ligand>
</feature>
<dbReference type="CDD" id="cd00433">
    <property type="entry name" value="Peptidase_M17"/>
    <property type="match status" value="1"/>
</dbReference>
<comment type="similarity">
    <text evidence="3 7">Belongs to the peptidase M17 family.</text>
</comment>
<evidence type="ECO:0000256" key="5">
    <source>
        <dbReference type="ARBA" id="ARBA00022670"/>
    </source>
</evidence>
<evidence type="ECO:0000313" key="9">
    <source>
        <dbReference type="EMBL" id="CBL27784.1"/>
    </source>
</evidence>
<protein>
    <recommendedName>
        <fullName evidence="7">Probable cytosol aminopeptidase</fullName>
        <ecNumber evidence="7">3.4.11.1</ecNumber>
    </recommendedName>
    <alternativeName>
        <fullName evidence="7">Leucine aminopeptidase</fullName>
        <shortName evidence="7">LAP</shortName>
        <ecNumber evidence="7">3.4.11.10</ecNumber>
    </alternativeName>
    <alternativeName>
        <fullName evidence="7">Leucyl aminopeptidase</fullName>
    </alternativeName>
</protein>
<dbReference type="InterPro" id="IPR008283">
    <property type="entry name" value="Peptidase_M17_N"/>
</dbReference>
<feature type="domain" description="Cytosol aminopeptidase" evidence="8">
    <location>
        <begin position="347"/>
        <end position="354"/>
    </location>
</feature>
<evidence type="ECO:0000256" key="3">
    <source>
        <dbReference type="ARBA" id="ARBA00009528"/>
    </source>
</evidence>
<evidence type="ECO:0000259" key="8">
    <source>
        <dbReference type="PROSITE" id="PS00631"/>
    </source>
</evidence>
<dbReference type="EMBL" id="FP929056">
    <property type="protein sequence ID" value="CBL27784.1"/>
    <property type="molecule type" value="Genomic_DNA"/>
</dbReference>
<proteinExistence type="inferred from homology"/>
<feature type="active site" evidence="7">
    <location>
        <position position="353"/>
    </location>
</feature>
<evidence type="ECO:0000256" key="1">
    <source>
        <dbReference type="ARBA" id="ARBA00000135"/>
    </source>
</evidence>
<dbReference type="GO" id="GO:0006508">
    <property type="term" value="P:proteolysis"/>
    <property type="evidence" value="ECO:0007669"/>
    <property type="project" value="UniProtKB-KW"/>
</dbReference>
<dbReference type="EC" id="3.4.11.1" evidence="7"/>
<feature type="binding site" evidence="7">
    <location>
        <position position="349"/>
    </location>
    <ligand>
        <name>Mn(2+)</name>
        <dbReference type="ChEBI" id="CHEBI:29035"/>
        <label>1</label>
    </ligand>
</feature>
<evidence type="ECO:0000256" key="6">
    <source>
        <dbReference type="ARBA" id="ARBA00022801"/>
    </source>
</evidence>
<keyword evidence="7" id="KW-0963">Cytoplasm</keyword>
<dbReference type="GO" id="GO:0070006">
    <property type="term" value="F:metalloaminopeptidase activity"/>
    <property type="evidence" value="ECO:0007669"/>
    <property type="project" value="InterPro"/>
</dbReference>
<feature type="active site" evidence="7">
    <location>
        <position position="279"/>
    </location>
</feature>
<dbReference type="EC" id="3.4.11.10" evidence="7"/>
<keyword evidence="6 7" id="KW-0378">Hydrolase</keyword>
<dbReference type="GO" id="GO:0030145">
    <property type="term" value="F:manganese ion binding"/>
    <property type="evidence" value="ECO:0007669"/>
    <property type="project" value="UniProtKB-UniRule"/>
</dbReference>
<dbReference type="PANTHER" id="PTHR11963:SF23">
    <property type="entry name" value="CYTOSOL AMINOPEPTIDASE"/>
    <property type="match status" value="1"/>
</dbReference>
<comment type="catalytic activity">
    <reaction evidence="1 7">
        <text>Release of an N-terminal amino acid, Xaa-|-Yaa-, in which Xaa is preferably Leu, but may be other amino acids including Pro although not Arg or Lys, and Yaa may be Pro. Amino acid amides and methyl esters are also readily hydrolyzed, but rates on arylamides are exceedingly low.</text>
        <dbReference type="EC" id="3.4.11.1"/>
    </reaction>
</comment>
<dbReference type="SUPFAM" id="SSF53187">
    <property type="entry name" value="Zn-dependent exopeptidases"/>
    <property type="match status" value="1"/>
</dbReference>
<dbReference type="SUPFAM" id="SSF52949">
    <property type="entry name" value="Macro domain-like"/>
    <property type="match status" value="1"/>
</dbReference>
<feature type="binding site" evidence="7">
    <location>
        <position position="272"/>
    </location>
    <ligand>
        <name>Mn(2+)</name>
        <dbReference type="ChEBI" id="CHEBI:29035"/>
        <label>1</label>
    </ligand>
</feature>
<sequence length="499" mass="52864">MVELKVRGGDAAGWSGGAVVLLLREEDCRSVPEVPCRDAVKELAARKDFTGKTGTSLRVPLLSGGVRNLFLVGLGNGEDEACNAEAVRNALTAALREAGRHRCESALVPMAHLNVGAGRPFGPEAPDWSVVVGEAAGLSGYAFDKYKERKEDDEEGPFALREVLVPGLDEAAARRGMTYAAAQVAARDLANEPGCVINPPALADRAQAMAEELGLACEVWDEARLKEERMGALLAVGSGSATPPRLIRLSYVPRGGKARGKVVFVGKGITFDSGGLDIKPASSMTTMKGDKSGACCVMGILRGAAEMKLDVEVHGILASAENMPSGSSFRPDDIVRARNGKTIEINNTDAEGRLVLADALCLASEMRPDAIVDIATLTGACAVALGNWRAGLFSRSDGLSEALLASARRRGERFWRLPAEDDRIAEKLKSPFADLVNSGQRYGGATFAALFLGNFVDRAIPWAHLDIAGVDFMEKAWGVYARGASAFGVRTCLDYLASL</sequence>
<comment type="catalytic activity">
    <reaction evidence="2 7">
        <text>Release of an N-terminal amino acid, preferentially leucine, but not glutamic or aspartic acids.</text>
        <dbReference type="EC" id="3.4.11.10"/>
    </reaction>
</comment>